<protein>
    <submittedName>
        <fullName evidence="1">Fe-S-cluster containining protein</fullName>
    </submittedName>
</protein>
<dbReference type="AlphaFoldDB" id="A0AB73IB53"/>
<gene>
    <name evidence="1" type="ORF">J2793_002491</name>
</gene>
<accession>A0AB73IB53</accession>
<dbReference type="RefSeq" id="WP_392393532.1">
    <property type="nucleotide sequence ID" value="NZ_JAURTK010000003.1"/>
</dbReference>
<dbReference type="Proteomes" id="UP001229486">
    <property type="component" value="Unassembled WGS sequence"/>
</dbReference>
<proteinExistence type="predicted"/>
<evidence type="ECO:0000313" key="2">
    <source>
        <dbReference type="Proteomes" id="UP001229486"/>
    </source>
</evidence>
<comment type="caution">
    <text evidence="1">The sequence shown here is derived from an EMBL/GenBank/DDBJ whole genome shotgun (WGS) entry which is preliminary data.</text>
</comment>
<organism evidence="1 2">
    <name type="scientific">Paraburkholderia caledonica</name>
    <dbReference type="NCBI Taxonomy" id="134536"/>
    <lineage>
        <taxon>Bacteria</taxon>
        <taxon>Pseudomonadati</taxon>
        <taxon>Pseudomonadota</taxon>
        <taxon>Betaproteobacteria</taxon>
        <taxon>Burkholderiales</taxon>
        <taxon>Burkholderiaceae</taxon>
        <taxon>Paraburkholderia</taxon>
    </lineage>
</organism>
<dbReference type="InterPro" id="IPR005358">
    <property type="entry name" value="Puta_zinc/iron-chelating_dom"/>
</dbReference>
<evidence type="ECO:0000313" key="1">
    <source>
        <dbReference type="EMBL" id="MDP9647045.1"/>
    </source>
</evidence>
<dbReference type="EMBL" id="JAURTK010000003">
    <property type="protein sequence ID" value="MDP9647045.1"/>
    <property type="molecule type" value="Genomic_DNA"/>
</dbReference>
<name>A0AB73IB53_9BURK</name>
<dbReference type="Pfam" id="PF03692">
    <property type="entry name" value="CxxCxxCC"/>
    <property type="match status" value="1"/>
</dbReference>
<sequence length="257" mass="28182">MDDIDFECTACGKCCHDLRLPLTLAEASDWLARGGQMELICEAIPWPADPEPPNAQADYRKARSTPAASGSLPVRVSTILAAAFAGSCPNLRADMLCGIYEERPLVCRIYPAEINPFVSLTPANKACPPEAWNTKPLQRHGVLVEETTRRLIELSRRTAENEAPLRMRLCHELAITHASLANEGFVIHAPRSSELLAALERVRATPDVPPASAEWTFVSNRSVTVETLLSVGATVRLDEPVDARDFRYHGFHEASSA</sequence>
<reference evidence="1" key="1">
    <citation type="submission" date="2023-07" db="EMBL/GenBank/DDBJ databases">
        <title>Sorghum-associated microbial communities from plants grown in Nebraska, USA.</title>
        <authorList>
            <person name="Schachtman D."/>
        </authorList>
    </citation>
    <scope>NUCLEOTIDE SEQUENCE</scope>
    <source>
        <strain evidence="1">DS1061</strain>
    </source>
</reference>